<accession>A0A2B7YV75</accession>
<protein>
    <recommendedName>
        <fullName evidence="3">Type I restriction enzyme R protein N-terminal domain-containing protein</fullName>
    </recommendedName>
</protein>
<dbReference type="EMBL" id="NJGJ01000001">
    <property type="protein sequence ID" value="PGH24788.1"/>
    <property type="molecule type" value="Genomic_DNA"/>
</dbReference>
<reference evidence="1 2" key="1">
    <citation type="submission" date="2017-06" db="EMBL/GenBank/DDBJ databases">
        <title>Draft genome sequence of Fusobacterium nucleatum subsp. animalis KCOM 1280 (=ChDC F318).</title>
        <authorList>
            <person name="Kook J.-K."/>
            <person name="Park S.-N."/>
            <person name="Lim Y.K."/>
            <person name="Roh H."/>
        </authorList>
    </citation>
    <scope>NUCLEOTIDE SEQUENCE [LARGE SCALE GENOMIC DNA]</scope>
    <source>
        <strain evidence="2">KCOM 1280 ( ChDC F318)</strain>
    </source>
</reference>
<dbReference type="AlphaFoldDB" id="A0A2B7YV75"/>
<name>A0A2B7YV75_9FUSO</name>
<dbReference type="Proteomes" id="UP000226179">
    <property type="component" value="Unassembled WGS sequence"/>
</dbReference>
<comment type="caution">
    <text evidence="1">The sequence shown here is derived from an EMBL/GenBank/DDBJ whole genome shotgun (WGS) entry which is preliminary data.</text>
</comment>
<sequence length="183" mass="22123">MIFMTNNEKIVELIGIFEKAKEKFLKDEKEIIRIDINERTLSARLMFHLQTILLEDELYREKYKTYSVDCEYNRINEIEYKILKVCEYIEKTKNFEEVDKKVYPDIIVHKRNENNNLIVIEMKKANSYIKKKENDKNRLKAMTNPRKLNNFNYILGVYFEVDTIGNNNHIIEFFVNGKEYKKS</sequence>
<organism evidence="1 2">
    <name type="scientific">Fusobacterium animalis</name>
    <dbReference type="NCBI Taxonomy" id="76859"/>
    <lineage>
        <taxon>Bacteria</taxon>
        <taxon>Fusobacteriati</taxon>
        <taxon>Fusobacteriota</taxon>
        <taxon>Fusobacteriia</taxon>
        <taxon>Fusobacteriales</taxon>
        <taxon>Fusobacteriaceae</taxon>
        <taxon>Fusobacterium</taxon>
    </lineage>
</organism>
<evidence type="ECO:0000313" key="2">
    <source>
        <dbReference type="Proteomes" id="UP000226179"/>
    </source>
</evidence>
<gene>
    <name evidence="1" type="ORF">RN90_04770</name>
</gene>
<evidence type="ECO:0008006" key="3">
    <source>
        <dbReference type="Google" id="ProtNLM"/>
    </source>
</evidence>
<evidence type="ECO:0000313" key="1">
    <source>
        <dbReference type="EMBL" id="PGH24788.1"/>
    </source>
</evidence>
<proteinExistence type="predicted"/>